<dbReference type="GO" id="GO:0003700">
    <property type="term" value="F:DNA-binding transcription factor activity"/>
    <property type="evidence" value="ECO:0007669"/>
    <property type="project" value="TreeGrafter"/>
</dbReference>
<dbReference type="Gene3D" id="1.10.357.10">
    <property type="entry name" value="Tetracycline Repressor, domain 2"/>
    <property type="match status" value="1"/>
</dbReference>
<dbReference type="PANTHER" id="PTHR30055:SF223">
    <property type="entry name" value="HTH-TYPE TRANSCRIPTIONAL REGULATOR UIDR"/>
    <property type="match status" value="1"/>
</dbReference>
<protein>
    <submittedName>
        <fullName evidence="4">DNA-binding transcriptional regulator, AcrR family</fullName>
    </submittedName>
</protein>
<reference evidence="4 5" key="1">
    <citation type="submission" date="2016-10" db="EMBL/GenBank/DDBJ databases">
        <authorList>
            <person name="de Groot N.N."/>
        </authorList>
    </citation>
    <scope>NUCLEOTIDE SEQUENCE [LARGE SCALE GENOMIC DNA]</scope>
    <source>
        <strain evidence="4 5">DSM 16859</strain>
    </source>
</reference>
<feature type="DNA-binding region" description="H-T-H motif" evidence="2">
    <location>
        <begin position="28"/>
        <end position="47"/>
    </location>
</feature>
<dbReference type="PANTHER" id="PTHR30055">
    <property type="entry name" value="HTH-TYPE TRANSCRIPTIONAL REGULATOR RUTR"/>
    <property type="match status" value="1"/>
</dbReference>
<evidence type="ECO:0000313" key="4">
    <source>
        <dbReference type="EMBL" id="SER87256.1"/>
    </source>
</evidence>
<evidence type="ECO:0000256" key="2">
    <source>
        <dbReference type="PROSITE-ProRule" id="PRU00335"/>
    </source>
</evidence>
<dbReference type="PROSITE" id="PS50977">
    <property type="entry name" value="HTH_TETR_2"/>
    <property type="match status" value="1"/>
</dbReference>
<evidence type="ECO:0000256" key="1">
    <source>
        <dbReference type="ARBA" id="ARBA00023125"/>
    </source>
</evidence>
<evidence type="ECO:0000259" key="3">
    <source>
        <dbReference type="PROSITE" id="PS50977"/>
    </source>
</evidence>
<sequence>MVRGDAREEVLLPAALKLFARHGVSGTSLQMIADELGVSKAAVYHHHHTKESIVLAVLWPAFEQVAALVERVGSLPAGGARRRALVEGLAEQAVTHRQLYAVMLRDVAVPALVASEPRLAAPFAVLRRELQPDHEPATAPLRVAMFLAGLVAPAGDPEIAQLSDEQLRRGIVDVGERLLDLG</sequence>
<dbReference type="RefSeq" id="WP_091969878.1">
    <property type="nucleotide sequence ID" value="NZ_FOGZ01000015.1"/>
</dbReference>
<keyword evidence="1 2" id="KW-0238">DNA-binding</keyword>
<dbReference type="Pfam" id="PF00440">
    <property type="entry name" value="TetR_N"/>
    <property type="match status" value="1"/>
</dbReference>
<feature type="domain" description="HTH tetR-type" evidence="3">
    <location>
        <begin position="5"/>
        <end position="65"/>
    </location>
</feature>
<evidence type="ECO:0000313" key="5">
    <source>
        <dbReference type="Proteomes" id="UP000198815"/>
    </source>
</evidence>
<dbReference type="GO" id="GO:0000976">
    <property type="term" value="F:transcription cis-regulatory region binding"/>
    <property type="evidence" value="ECO:0007669"/>
    <property type="project" value="TreeGrafter"/>
</dbReference>
<dbReference type="InterPro" id="IPR050109">
    <property type="entry name" value="HTH-type_TetR-like_transc_reg"/>
</dbReference>
<accession>A0A1H9SQL3</accession>
<dbReference type="PRINTS" id="PR00455">
    <property type="entry name" value="HTHTETR"/>
</dbReference>
<dbReference type="InterPro" id="IPR009057">
    <property type="entry name" value="Homeodomain-like_sf"/>
</dbReference>
<dbReference type="InterPro" id="IPR001647">
    <property type="entry name" value="HTH_TetR"/>
</dbReference>
<proteinExistence type="predicted"/>
<keyword evidence="5" id="KW-1185">Reference proteome</keyword>
<dbReference type="Proteomes" id="UP000198815">
    <property type="component" value="Unassembled WGS sequence"/>
</dbReference>
<dbReference type="OrthoDB" id="3190535at2"/>
<name>A0A1H9SQL3_9ACTN</name>
<organism evidence="4 5">
    <name type="scientific">Propionibacterium cyclohexanicum</name>
    <dbReference type="NCBI Taxonomy" id="64702"/>
    <lineage>
        <taxon>Bacteria</taxon>
        <taxon>Bacillati</taxon>
        <taxon>Actinomycetota</taxon>
        <taxon>Actinomycetes</taxon>
        <taxon>Propionibacteriales</taxon>
        <taxon>Propionibacteriaceae</taxon>
        <taxon>Propionibacterium</taxon>
    </lineage>
</organism>
<dbReference type="AlphaFoldDB" id="A0A1H9SQL3"/>
<dbReference type="SUPFAM" id="SSF46689">
    <property type="entry name" value="Homeodomain-like"/>
    <property type="match status" value="1"/>
</dbReference>
<dbReference type="EMBL" id="FOGZ01000015">
    <property type="protein sequence ID" value="SER87256.1"/>
    <property type="molecule type" value="Genomic_DNA"/>
</dbReference>
<gene>
    <name evidence="4" type="ORF">SAMN05443377_1159</name>
</gene>
<dbReference type="STRING" id="64702.SAMN05443377_1159"/>